<gene>
    <name evidence="2" type="ORF">IC761_20330</name>
</gene>
<organism evidence="2 3">
    <name type="scientific">Bradyrhizobium commune</name>
    <dbReference type="NCBI Taxonomy" id="83627"/>
    <lineage>
        <taxon>Bacteria</taxon>
        <taxon>Pseudomonadati</taxon>
        <taxon>Pseudomonadota</taxon>
        <taxon>Alphaproteobacteria</taxon>
        <taxon>Hyphomicrobiales</taxon>
        <taxon>Nitrobacteraceae</taxon>
        <taxon>Bradyrhizobium</taxon>
    </lineage>
</organism>
<feature type="region of interest" description="Disordered" evidence="1">
    <location>
        <begin position="1"/>
        <end position="21"/>
    </location>
</feature>
<evidence type="ECO:0000256" key="1">
    <source>
        <dbReference type="SAM" id="MobiDB-lite"/>
    </source>
</evidence>
<dbReference type="Pfam" id="PF13557">
    <property type="entry name" value="Phenol_MetA_deg"/>
    <property type="match status" value="1"/>
</dbReference>
<evidence type="ECO:0000313" key="2">
    <source>
        <dbReference type="EMBL" id="QPF95266.1"/>
    </source>
</evidence>
<dbReference type="EMBL" id="CP061379">
    <property type="protein sequence ID" value="QPF95266.1"/>
    <property type="molecule type" value="Genomic_DNA"/>
</dbReference>
<name>A0A7S9H3P7_9BRAD</name>
<dbReference type="AlphaFoldDB" id="A0A7S9H3P7"/>
<dbReference type="InterPro" id="IPR025737">
    <property type="entry name" value="FApF"/>
</dbReference>
<evidence type="ECO:0000313" key="3">
    <source>
        <dbReference type="Proteomes" id="UP000594621"/>
    </source>
</evidence>
<proteinExistence type="predicted"/>
<dbReference type="Proteomes" id="UP000594621">
    <property type="component" value="Chromosome"/>
</dbReference>
<accession>A0A7S9H3P7</accession>
<reference evidence="2 3" key="1">
    <citation type="submission" date="2020-09" db="EMBL/GenBank/DDBJ databases">
        <title>Complete genomes of bradyrhizobia occurring on native shrubby legumes in Australia.</title>
        <authorList>
            <person name="Lafay B."/>
        </authorList>
    </citation>
    <scope>NUCLEOTIDE SEQUENCE [LARGE SCALE GENOMIC DNA]</scope>
    <source>
        <strain evidence="2 3">BDV5040</strain>
    </source>
</reference>
<dbReference type="KEGG" id="bcou:IC761_20330"/>
<keyword evidence="3" id="KW-1185">Reference proteome</keyword>
<sequence>MLARPAAAGPPFVSDDPEPTDTGHFEIYTFNNGTNTRAGTAGETGIDFNYGAARDLQLTATLPAGYNDTGGGGTRVGLGNVELAAKYRFLHQDTFGLDVSVFPRVFLPSGSGAIGDNHASLLLPIWVQKDFGKQWSAFGGGGCTFNEIRAANFCQAGAVLTYQVLPKLQIGGELFHQTADSQGTPATTSLGLGWRYDVTDNYHLLGYIRRSIENTDDTGRYSWYASVLFTF</sequence>
<protein>
    <submittedName>
        <fullName evidence="2">Transporter</fullName>
    </submittedName>
</protein>